<dbReference type="Proteomes" id="UP000198211">
    <property type="component" value="Unassembled WGS sequence"/>
</dbReference>
<reference evidence="3" key="1">
    <citation type="submission" date="2017-03" db="EMBL/GenBank/DDBJ databases">
        <title>Phytopthora megakarya and P. palmivora, two closely related causual agents of cacao black pod achieved similar genome size and gene model numbers by different mechanisms.</title>
        <authorList>
            <person name="Ali S."/>
            <person name="Shao J."/>
            <person name="Larry D.J."/>
            <person name="Kronmiller B."/>
            <person name="Shen D."/>
            <person name="Strem M.D."/>
            <person name="Melnick R.L."/>
            <person name="Guiltinan M.J."/>
            <person name="Tyler B.M."/>
            <person name="Meinhardt L.W."/>
            <person name="Bailey B.A."/>
        </authorList>
    </citation>
    <scope>NUCLEOTIDE SEQUENCE [LARGE SCALE GENOMIC DNA]</scope>
    <source>
        <strain evidence="3">zdho120</strain>
    </source>
</reference>
<evidence type="ECO:0000313" key="3">
    <source>
        <dbReference type="Proteomes" id="UP000198211"/>
    </source>
</evidence>
<evidence type="ECO:0000259" key="1">
    <source>
        <dbReference type="Pfam" id="PF21056"/>
    </source>
</evidence>
<feature type="domain" description="ZSWIM1/3 RNaseH-like" evidence="1">
    <location>
        <begin position="58"/>
        <end position="119"/>
    </location>
</feature>
<dbReference type="InterPro" id="IPR048324">
    <property type="entry name" value="ZSWIM1-3_RNaseH-like"/>
</dbReference>
<dbReference type="PANTHER" id="PTHR31569">
    <property type="entry name" value="SWIM-TYPE DOMAIN-CONTAINING PROTEIN"/>
    <property type="match status" value="1"/>
</dbReference>
<organism evidence="2 3">
    <name type="scientific">Phytophthora megakarya</name>
    <dbReference type="NCBI Taxonomy" id="4795"/>
    <lineage>
        <taxon>Eukaryota</taxon>
        <taxon>Sar</taxon>
        <taxon>Stramenopiles</taxon>
        <taxon>Oomycota</taxon>
        <taxon>Peronosporomycetes</taxon>
        <taxon>Peronosporales</taxon>
        <taxon>Peronosporaceae</taxon>
        <taxon>Phytophthora</taxon>
    </lineage>
</organism>
<dbReference type="AlphaFoldDB" id="A0A225WK71"/>
<dbReference type="PANTHER" id="PTHR31569:SF4">
    <property type="entry name" value="SWIM-TYPE DOMAIN-CONTAINING PROTEIN"/>
    <property type="match status" value="1"/>
</dbReference>
<name>A0A225WK71_9STRA</name>
<sequence>MVHKLVKSKAPFKQIHTYAVESSGKDVTRQDVRNLVANVLKDEKVGSVATRVERLLNEFVSNNPRNASRIFGDDGGTARCLTIQTAGMRKMFDLFPEIVMVDTAHKANDLKYKLFIWTHGTRCVRCRTVCATCIC</sequence>
<dbReference type="Pfam" id="PF21056">
    <property type="entry name" value="ZSWIM1-3_RNaseH-like"/>
    <property type="match status" value="1"/>
</dbReference>
<keyword evidence="3" id="KW-1185">Reference proteome</keyword>
<comment type="caution">
    <text evidence="2">The sequence shown here is derived from an EMBL/GenBank/DDBJ whole genome shotgun (WGS) entry which is preliminary data.</text>
</comment>
<proteinExistence type="predicted"/>
<dbReference type="InterPro" id="IPR052579">
    <property type="entry name" value="Zinc_finger_SWIM"/>
</dbReference>
<protein>
    <recommendedName>
        <fullName evidence="1">ZSWIM1/3 RNaseH-like domain-containing protein</fullName>
    </recommendedName>
</protein>
<dbReference type="EMBL" id="NBNE01000641">
    <property type="protein sequence ID" value="OWZ18103.1"/>
    <property type="molecule type" value="Genomic_DNA"/>
</dbReference>
<evidence type="ECO:0000313" key="2">
    <source>
        <dbReference type="EMBL" id="OWZ18103.1"/>
    </source>
</evidence>
<accession>A0A225WK71</accession>
<gene>
    <name evidence="2" type="ORF">PHMEG_0007858</name>
</gene>